<keyword evidence="1" id="KW-0812">Transmembrane</keyword>
<reference evidence="2" key="1">
    <citation type="journal article" date="2021" name="Proc. Natl. Acad. Sci. U.S.A.">
        <title>A Catalog of Tens of Thousands of Viruses from Human Metagenomes Reveals Hidden Associations with Chronic Diseases.</title>
        <authorList>
            <person name="Tisza M.J."/>
            <person name="Buck C.B."/>
        </authorList>
    </citation>
    <scope>NUCLEOTIDE SEQUENCE</scope>
    <source>
        <strain evidence="2">CteBs22</strain>
    </source>
</reference>
<feature type="transmembrane region" description="Helical" evidence="1">
    <location>
        <begin position="34"/>
        <end position="60"/>
    </location>
</feature>
<accession>A0A8S5R1J0</accession>
<sequence>MNFFVWVLQAPIMQLLRVIWEEQGRPTRRTRFWFCFYGFIGWLSFGVISYAVFRILYFFFGVIG</sequence>
<keyword evidence="1" id="KW-0472">Membrane</keyword>
<proteinExistence type="predicted"/>
<dbReference type="EMBL" id="BK015784">
    <property type="protein sequence ID" value="DAE24796.1"/>
    <property type="molecule type" value="Genomic_DNA"/>
</dbReference>
<keyword evidence="1" id="KW-1133">Transmembrane helix</keyword>
<organism evidence="2">
    <name type="scientific">Myoviridae sp. cteBs22</name>
    <dbReference type="NCBI Taxonomy" id="2826675"/>
    <lineage>
        <taxon>Viruses</taxon>
        <taxon>Duplodnaviria</taxon>
        <taxon>Heunggongvirae</taxon>
        <taxon>Uroviricota</taxon>
        <taxon>Caudoviricetes</taxon>
    </lineage>
</organism>
<protein>
    <submittedName>
        <fullName evidence="2">Uncharacterized protein</fullName>
    </submittedName>
</protein>
<evidence type="ECO:0000256" key="1">
    <source>
        <dbReference type="SAM" id="Phobius"/>
    </source>
</evidence>
<evidence type="ECO:0000313" key="2">
    <source>
        <dbReference type="EMBL" id="DAE24796.1"/>
    </source>
</evidence>
<name>A0A8S5R1J0_9CAUD</name>